<reference evidence="20" key="1">
    <citation type="submission" date="2021-02" db="EMBL/GenBank/DDBJ databases">
        <authorList>
            <person name="Nowell W R."/>
        </authorList>
    </citation>
    <scope>NUCLEOTIDE SEQUENCE</scope>
</reference>
<evidence type="ECO:0000256" key="11">
    <source>
        <dbReference type="RuleBase" id="RU000437"/>
    </source>
</evidence>
<keyword evidence="5" id="KW-0914">Notch signaling pathway</keyword>
<dbReference type="EMBL" id="CAJOBS010001571">
    <property type="protein sequence ID" value="CAF4742536.1"/>
    <property type="molecule type" value="Genomic_DNA"/>
</dbReference>
<dbReference type="EMBL" id="CAJOBO010001657">
    <property type="protein sequence ID" value="CAF4399023.1"/>
    <property type="molecule type" value="Genomic_DNA"/>
</dbReference>
<evidence type="ECO:0000256" key="2">
    <source>
        <dbReference type="ARBA" id="ARBA00005577"/>
    </source>
</evidence>
<feature type="transmembrane region" description="Helical" evidence="13">
    <location>
        <begin position="185"/>
        <end position="204"/>
    </location>
</feature>
<dbReference type="GO" id="GO:0051287">
    <property type="term" value="F:NAD binding"/>
    <property type="evidence" value="ECO:0007669"/>
    <property type="project" value="UniProtKB-UniRule"/>
</dbReference>
<dbReference type="Pfam" id="PF07479">
    <property type="entry name" value="NAD_Gly3P_dh_C"/>
    <property type="match status" value="1"/>
</dbReference>
<evidence type="ECO:0000259" key="14">
    <source>
        <dbReference type="Pfam" id="PF01210"/>
    </source>
</evidence>
<evidence type="ECO:0000259" key="15">
    <source>
        <dbReference type="Pfam" id="PF07479"/>
    </source>
</evidence>
<feature type="transmembrane region" description="Helical" evidence="13">
    <location>
        <begin position="33"/>
        <end position="57"/>
    </location>
</feature>
<comment type="similarity">
    <text evidence="2">Belongs to the APH-1 family.</text>
</comment>
<evidence type="ECO:0000256" key="6">
    <source>
        <dbReference type="ARBA" id="ARBA00022989"/>
    </source>
</evidence>
<dbReference type="InterPro" id="IPR006168">
    <property type="entry name" value="G3P_DH_NAD-dep"/>
</dbReference>
<dbReference type="Pfam" id="PF06105">
    <property type="entry name" value="Aph-1"/>
    <property type="match status" value="1"/>
</dbReference>
<keyword evidence="8 11" id="KW-0520">NAD</keyword>
<dbReference type="Proteomes" id="UP000663848">
    <property type="component" value="Unassembled WGS sequence"/>
</dbReference>
<dbReference type="Pfam" id="PF01210">
    <property type="entry name" value="NAD_Gly3P_dh_N"/>
    <property type="match status" value="1"/>
</dbReference>
<dbReference type="GO" id="GO:0007219">
    <property type="term" value="P:Notch signaling pathway"/>
    <property type="evidence" value="ECO:0007669"/>
    <property type="project" value="UniProtKB-KW"/>
</dbReference>
<dbReference type="SUPFAM" id="SSF48179">
    <property type="entry name" value="6-phosphogluconate dehydrogenase C-terminal domain-like"/>
    <property type="match status" value="1"/>
</dbReference>
<dbReference type="GO" id="GO:0042803">
    <property type="term" value="F:protein homodimerization activity"/>
    <property type="evidence" value="ECO:0007669"/>
    <property type="project" value="InterPro"/>
</dbReference>
<dbReference type="EMBL" id="CAJOBR010000077">
    <property type="protein sequence ID" value="CAF4460763.1"/>
    <property type="molecule type" value="Genomic_DNA"/>
</dbReference>
<dbReference type="PRINTS" id="PR00077">
    <property type="entry name" value="GPDHDRGNASE"/>
</dbReference>
<dbReference type="InterPro" id="IPR013328">
    <property type="entry name" value="6PGD_dom2"/>
</dbReference>
<dbReference type="GO" id="GO:0005975">
    <property type="term" value="P:carbohydrate metabolic process"/>
    <property type="evidence" value="ECO:0007669"/>
    <property type="project" value="InterPro"/>
</dbReference>
<evidence type="ECO:0000256" key="7">
    <source>
        <dbReference type="ARBA" id="ARBA00023002"/>
    </source>
</evidence>
<name>A0A821KS91_9BILA</name>
<feature type="transmembrane region" description="Helical" evidence="13">
    <location>
        <begin position="63"/>
        <end position="85"/>
    </location>
</feature>
<evidence type="ECO:0000256" key="9">
    <source>
        <dbReference type="ARBA" id="ARBA00023136"/>
    </source>
</evidence>
<evidence type="ECO:0000256" key="13">
    <source>
        <dbReference type="SAM" id="Phobius"/>
    </source>
</evidence>
<dbReference type="PANTHER" id="PTHR11728:SF8">
    <property type="entry name" value="GLYCEROL-3-PHOSPHATE DEHYDROGENASE [NAD(+)]-RELATED"/>
    <property type="match status" value="1"/>
</dbReference>
<evidence type="ECO:0000313" key="22">
    <source>
        <dbReference type="Proteomes" id="UP000663873"/>
    </source>
</evidence>
<keyword evidence="22" id="KW-1185">Reference proteome</keyword>
<dbReference type="InterPro" id="IPR008927">
    <property type="entry name" value="6-PGluconate_DH-like_C_sf"/>
</dbReference>
<comment type="caution">
    <text evidence="20">The sequence shown here is derived from an EMBL/GenBank/DDBJ whole genome shotgun (WGS) entry which is preliminary data.</text>
</comment>
<keyword evidence="6 13" id="KW-1133">Transmembrane helix</keyword>
<dbReference type="EMBL" id="CAJOBP010000878">
    <property type="protein sequence ID" value="CAF4230784.1"/>
    <property type="molecule type" value="Genomic_DNA"/>
</dbReference>
<proteinExistence type="inferred from homology"/>
<evidence type="ECO:0000313" key="20">
    <source>
        <dbReference type="EMBL" id="CAF4742536.1"/>
    </source>
</evidence>
<gene>
    <name evidence="18" type="ORF">HFQ381_LOCUS19946</name>
    <name evidence="19" type="ORF">QYT958_LOCUS1410</name>
    <name evidence="20" type="ORF">TOA249_LOCUS19782</name>
    <name evidence="17" type="ORF">TSG867_LOCUS5261</name>
    <name evidence="16" type="ORF">UJA718_LOCUS8319</name>
</gene>
<evidence type="ECO:0000313" key="19">
    <source>
        <dbReference type="EMBL" id="CAF4460763.1"/>
    </source>
</evidence>
<dbReference type="EMBL" id="CAJOBQ010000181">
    <property type="protein sequence ID" value="CAF4285288.1"/>
    <property type="molecule type" value="Genomic_DNA"/>
</dbReference>
<dbReference type="GO" id="GO:0005829">
    <property type="term" value="C:cytosol"/>
    <property type="evidence" value="ECO:0007669"/>
    <property type="project" value="TreeGrafter"/>
</dbReference>
<dbReference type="Gene3D" id="3.40.50.720">
    <property type="entry name" value="NAD(P)-binding Rossmann-like Domain"/>
    <property type="match status" value="1"/>
</dbReference>
<comment type="subcellular location">
    <subcellularLocation>
        <location evidence="1">Membrane</location>
        <topology evidence="1">Multi-pass membrane protein</topology>
    </subcellularLocation>
</comment>
<evidence type="ECO:0000256" key="5">
    <source>
        <dbReference type="ARBA" id="ARBA00022976"/>
    </source>
</evidence>
<evidence type="ECO:0000313" key="17">
    <source>
        <dbReference type="EMBL" id="CAF4285288.1"/>
    </source>
</evidence>
<feature type="transmembrane region" description="Helical" evidence="13">
    <location>
        <begin position="210"/>
        <end position="233"/>
    </location>
</feature>
<feature type="transmembrane region" description="Helical" evidence="13">
    <location>
        <begin position="151"/>
        <end position="173"/>
    </location>
</feature>
<evidence type="ECO:0000256" key="10">
    <source>
        <dbReference type="ARBA" id="ARBA00048683"/>
    </source>
</evidence>
<sequence>MTIIECAGCTLIAFGVPFSMFVFTIAHHPFRIIIAMTSAFFWLISLLLSSLLWFAVVPLRNQLAFAVPFTVLFQEIFRYLFYRLIKKAEFALQKAQMQELTAKGMVFDRFAVAYASGYGFGLISGTFAIVNVLSDMTGPGTIGIFGHSPDFFIATAFLALCIILLNTFWGVIFYTSLDKGGMHRIIGPAIVVLTHMLFSCMTLLNRKSTPTYSISIVIGYVLLIGMMFFARVLHLHFDFLRKNRHHFSYVQNVYRMASSSLAKKKIAFVGSGNWGSAIACHIGDKVRQLNGQYHEQILMWCKEEILDDGRKLTEVINQQHENIKYLPDRKIPENIIAIPDLDIAVKDADIIIFVVPHQYVKNICEQLKNNIKKDAFALTLIKGFYVDEQTKELTLVSQIIKNTLNIPCASMMGANIANEVAKKIFCEATVGCRDDKHSEIIRQLIDTPVFRLRFFPDVEIIEMLGGLKNIVSMLAGFAEGLDAGFNTRAAVILRLGFVEMINFCRLYKKESTSEIYLQSCGIADLIASSLGGRNYRGAKTMVQTKDSLAYIEKKDFNGQSLQGPSTAKEVYRYLHARNLLDRFPLFRDTHLICESIIKPHVFLDNLGNHPEFHRTIPE</sequence>
<dbReference type="EC" id="1.1.1.8" evidence="12"/>
<keyword evidence="9 13" id="KW-0472">Membrane</keyword>
<evidence type="ECO:0000313" key="21">
    <source>
        <dbReference type="Proteomes" id="UP000663838"/>
    </source>
</evidence>
<dbReference type="InterPro" id="IPR036291">
    <property type="entry name" value="NAD(P)-bd_dom_sf"/>
</dbReference>
<dbReference type="GO" id="GO:0016485">
    <property type="term" value="P:protein processing"/>
    <property type="evidence" value="ECO:0007669"/>
    <property type="project" value="InterPro"/>
</dbReference>
<dbReference type="Proteomes" id="UP000663862">
    <property type="component" value="Unassembled WGS sequence"/>
</dbReference>
<feature type="transmembrane region" description="Helical" evidence="13">
    <location>
        <begin position="6"/>
        <end position="26"/>
    </location>
</feature>
<comment type="similarity">
    <text evidence="3 11">Belongs to the NAD-dependent glycerol-3-phosphate dehydrogenase family.</text>
</comment>
<dbReference type="NCBIfam" id="TIGR03376">
    <property type="entry name" value="glycerol3P_DH"/>
    <property type="match status" value="1"/>
</dbReference>
<evidence type="ECO:0000256" key="12">
    <source>
        <dbReference type="RuleBase" id="RU361243"/>
    </source>
</evidence>
<dbReference type="AlphaFoldDB" id="A0A821KS91"/>
<dbReference type="GO" id="GO:0141152">
    <property type="term" value="F:glycerol-3-phosphate dehydrogenase (NAD+) activity"/>
    <property type="evidence" value="ECO:0007669"/>
    <property type="project" value="UniProtKB-UniRule"/>
</dbReference>
<dbReference type="InterPro" id="IPR017751">
    <property type="entry name" value="G3P_DH_NAD-dep_euk"/>
</dbReference>
<evidence type="ECO:0000256" key="8">
    <source>
        <dbReference type="ARBA" id="ARBA00023027"/>
    </source>
</evidence>
<organism evidence="20 21">
    <name type="scientific">Rotaria socialis</name>
    <dbReference type="NCBI Taxonomy" id="392032"/>
    <lineage>
        <taxon>Eukaryota</taxon>
        <taxon>Metazoa</taxon>
        <taxon>Spiralia</taxon>
        <taxon>Gnathifera</taxon>
        <taxon>Rotifera</taxon>
        <taxon>Eurotatoria</taxon>
        <taxon>Bdelloidea</taxon>
        <taxon>Philodinida</taxon>
        <taxon>Philodinidae</taxon>
        <taxon>Rotaria</taxon>
    </lineage>
</organism>
<evidence type="ECO:0000256" key="1">
    <source>
        <dbReference type="ARBA" id="ARBA00004141"/>
    </source>
</evidence>
<dbReference type="GO" id="GO:0016020">
    <property type="term" value="C:membrane"/>
    <property type="evidence" value="ECO:0007669"/>
    <property type="project" value="UniProtKB-SubCell"/>
</dbReference>
<feature type="transmembrane region" description="Helical" evidence="13">
    <location>
        <begin position="106"/>
        <end position="131"/>
    </location>
</feature>
<dbReference type="Proteomes" id="UP000663873">
    <property type="component" value="Unassembled WGS sequence"/>
</dbReference>
<evidence type="ECO:0000313" key="16">
    <source>
        <dbReference type="EMBL" id="CAF4230784.1"/>
    </source>
</evidence>
<dbReference type="GO" id="GO:0046168">
    <property type="term" value="P:glycerol-3-phosphate catabolic process"/>
    <property type="evidence" value="ECO:0007669"/>
    <property type="project" value="UniProtKB-UniRule"/>
</dbReference>
<dbReference type="FunFam" id="1.10.1040.10:FF:000004">
    <property type="entry name" value="Glycerol-3-phosphate dehydrogenase [NAD(+)]"/>
    <property type="match status" value="1"/>
</dbReference>
<evidence type="ECO:0000256" key="4">
    <source>
        <dbReference type="ARBA" id="ARBA00022692"/>
    </source>
</evidence>
<protein>
    <recommendedName>
        <fullName evidence="12">Glycerol-3-phosphate dehydrogenase [NAD(+)]</fullName>
        <ecNumber evidence="12">1.1.1.8</ecNumber>
    </recommendedName>
</protein>
<feature type="domain" description="Glycerol-3-phosphate dehydrogenase NAD-dependent N-terminal" evidence="14">
    <location>
        <begin position="265"/>
        <end position="436"/>
    </location>
</feature>
<dbReference type="InterPro" id="IPR009294">
    <property type="entry name" value="Aph-1"/>
</dbReference>
<dbReference type="InterPro" id="IPR011128">
    <property type="entry name" value="G3P_DH_NAD-dep_N"/>
</dbReference>
<dbReference type="PANTHER" id="PTHR11728">
    <property type="entry name" value="GLYCEROL-3-PHOSPHATE DEHYDROGENASE"/>
    <property type="match status" value="1"/>
</dbReference>
<dbReference type="SUPFAM" id="SSF51735">
    <property type="entry name" value="NAD(P)-binding Rossmann-fold domains"/>
    <property type="match status" value="1"/>
</dbReference>
<dbReference type="Gene3D" id="1.10.1040.10">
    <property type="entry name" value="N-(1-d-carboxylethyl)-l-norvaline Dehydrogenase, domain 2"/>
    <property type="match status" value="1"/>
</dbReference>
<keyword evidence="7 11" id="KW-0560">Oxidoreductase</keyword>
<dbReference type="FunFam" id="3.40.50.720:FF:000365">
    <property type="entry name" value="Glycerol-3-phosphate dehydrogenase [NAD(+)]"/>
    <property type="match status" value="1"/>
</dbReference>
<accession>A0A821KS91</accession>
<feature type="domain" description="Glycerol-3-phosphate dehydrogenase NAD-dependent C-terminal" evidence="15">
    <location>
        <begin position="457"/>
        <end position="601"/>
    </location>
</feature>
<evidence type="ECO:0000313" key="18">
    <source>
        <dbReference type="EMBL" id="CAF4399023.1"/>
    </source>
</evidence>
<dbReference type="InterPro" id="IPR006109">
    <property type="entry name" value="G3P_DH_NAD-dep_C"/>
</dbReference>
<dbReference type="Proteomes" id="UP000663838">
    <property type="component" value="Unassembled WGS sequence"/>
</dbReference>
<comment type="catalytic activity">
    <reaction evidence="10 12">
        <text>sn-glycerol 3-phosphate + NAD(+) = dihydroxyacetone phosphate + NADH + H(+)</text>
        <dbReference type="Rhea" id="RHEA:11092"/>
        <dbReference type="ChEBI" id="CHEBI:15378"/>
        <dbReference type="ChEBI" id="CHEBI:57540"/>
        <dbReference type="ChEBI" id="CHEBI:57597"/>
        <dbReference type="ChEBI" id="CHEBI:57642"/>
        <dbReference type="ChEBI" id="CHEBI:57945"/>
        <dbReference type="EC" id="1.1.1.8"/>
    </reaction>
</comment>
<keyword evidence="4 13" id="KW-0812">Transmembrane</keyword>
<dbReference type="Proteomes" id="UP000663851">
    <property type="component" value="Unassembled WGS sequence"/>
</dbReference>
<evidence type="ECO:0000256" key="3">
    <source>
        <dbReference type="ARBA" id="ARBA00011009"/>
    </source>
</evidence>